<dbReference type="KEGG" id="ctm:Cabther_A1167"/>
<name>G2LIM3_CHLTF</name>
<reference evidence="5 6" key="1">
    <citation type="journal article" date="2012" name="Environ. Microbiol.">
        <title>Complete genome of Candidatus Chloracidobacterium thermophilum, a chlorophyll-based photoheterotroph belonging to the phylum Acidobacteria.</title>
        <authorList>
            <person name="Garcia Costas A.M."/>
            <person name="Liu Z."/>
            <person name="Tomsho L.P."/>
            <person name="Schuster S.C."/>
            <person name="Ward D.M."/>
            <person name="Bryant D.A."/>
        </authorList>
    </citation>
    <scope>NUCLEOTIDE SEQUENCE [LARGE SCALE GENOMIC DNA]</scope>
    <source>
        <strain evidence="5 6">B</strain>
    </source>
</reference>
<evidence type="ECO:0000313" key="6">
    <source>
        <dbReference type="Proteomes" id="UP000006791"/>
    </source>
</evidence>
<keyword evidence="5" id="KW-0378">Hydrolase</keyword>
<dbReference type="InterPro" id="IPR014782">
    <property type="entry name" value="Peptidase_M1_dom"/>
</dbReference>
<sequence>MLPVARTTPLPTIRSLWRLVWFCLFVGLVPPPATATTDRQETAPLSDRRVRYQIDARLDTRKKEIHGRERLTWRNPANHPVPDLHFHLYLNAFRDENSSFRRESKGGELRGEVMDPRFPGAIDLLSVRTEDGVDLLPRGEFIHPDDDNADDRTVWRVVLPQPVPAGGSITLDIEFLAKLPKVFARTGYYGNFFMVAQWFPKLGVYEPVGMRRRTTPGWNCHQFHATTEFYADFGEYDVTLDIPANFKVGATGVERERQPLPDGRMRYRFVQGDVHDFAWTCSPDFIVAEERFEVPDLPPVRLILLLQPEHADQRARHFRAARIALEDYGRRIGPYPYETLTIVDPPLGASGAGGMEYPTLVTVGTRHNISDDDFQGPEVILVHEFGHQYWYGMVASNEFEEAWLDEGINTYCEADIMARHYPTQQGIWLRFAGQPLWRLPVQVTDWSFRRAELFFLGPPGIQSAPILTPGWKFPDISLYAFNAYSRPALTLKMLEGYVGSETMQRILKTYFARWRFRHPTSEDFFDVASEVAGEDLTWFFDQYFRGTSLLDYAVESLDAREAVLVRKGEAIMPQVIELRFADGSVRRETWDGRSERHRLTTEGELLSVVIDPDDTVRLDMNPANNSRTRLSVARANASLLTRALTLMQWFLHGAVSLM</sequence>
<dbReference type="Gene3D" id="1.10.390.10">
    <property type="entry name" value="Neutral Protease Domain 2"/>
    <property type="match status" value="1"/>
</dbReference>
<dbReference type="PANTHER" id="PTHR45726:SF3">
    <property type="entry name" value="LEUKOTRIENE A-4 HYDROLASE"/>
    <property type="match status" value="1"/>
</dbReference>
<accession>G2LIM3</accession>
<dbReference type="OrthoDB" id="9814383at2"/>
<dbReference type="GO" id="GO:0004177">
    <property type="term" value="F:aminopeptidase activity"/>
    <property type="evidence" value="ECO:0007669"/>
    <property type="project" value="UniProtKB-KW"/>
</dbReference>
<evidence type="ECO:0000256" key="2">
    <source>
        <dbReference type="PIRSR" id="PIRSR634015-3"/>
    </source>
</evidence>
<dbReference type="SUPFAM" id="SSF55486">
    <property type="entry name" value="Metalloproteases ('zincins'), catalytic domain"/>
    <property type="match status" value="1"/>
</dbReference>
<evidence type="ECO:0000259" key="4">
    <source>
        <dbReference type="Pfam" id="PF01433"/>
    </source>
</evidence>
<dbReference type="EMBL" id="CP002514">
    <property type="protein sequence ID" value="AEP11921.1"/>
    <property type="molecule type" value="Genomic_DNA"/>
</dbReference>
<protein>
    <submittedName>
        <fullName evidence="5">Aminopeptidase N</fullName>
    </submittedName>
</protein>
<dbReference type="InterPro" id="IPR027268">
    <property type="entry name" value="Peptidase_M4/M1_CTD_sf"/>
</dbReference>
<dbReference type="HOGENOM" id="CLU_015077_1_0_0"/>
<evidence type="ECO:0000313" key="5">
    <source>
        <dbReference type="EMBL" id="AEP11921.1"/>
    </source>
</evidence>
<feature type="chain" id="PRO_5003433206" evidence="3">
    <location>
        <begin position="36"/>
        <end position="658"/>
    </location>
</feature>
<feature type="binding site" evidence="2">
    <location>
        <position position="406"/>
    </location>
    <ligand>
        <name>Zn(2+)</name>
        <dbReference type="ChEBI" id="CHEBI:29105"/>
        <note>catalytic</note>
    </ligand>
</feature>
<feature type="active site" description="Proton donor" evidence="1">
    <location>
        <position position="384"/>
    </location>
</feature>
<dbReference type="Proteomes" id="UP000006791">
    <property type="component" value="Chromosome 1"/>
</dbReference>
<gene>
    <name evidence="5" type="ordered locus">Cabther_A1167</name>
</gene>
<keyword evidence="3" id="KW-0732">Signal</keyword>
<feature type="active site" description="Proton donor" evidence="1">
    <location>
        <position position="484"/>
    </location>
</feature>
<keyword evidence="2" id="KW-0479">Metal-binding</keyword>
<evidence type="ECO:0000256" key="1">
    <source>
        <dbReference type="PIRSR" id="PIRSR634015-1"/>
    </source>
</evidence>
<dbReference type="STRING" id="981222.Cabther_A1167"/>
<dbReference type="CDD" id="cd09604">
    <property type="entry name" value="M1_APN_like"/>
    <property type="match status" value="1"/>
</dbReference>
<feature type="domain" description="Peptidase M1 membrane alanine aminopeptidase" evidence="4">
    <location>
        <begin position="334"/>
        <end position="543"/>
    </location>
</feature>
<dbReference type="GO" id="GO:0008237">
    <property type="term" value="F:metallopeptidase activity"/>
    <property type="evidence" value="ECO:0007669"/>
    <property type="project" value="InterPro"/>
</dbReference>
<keyword evidence="5" id="KW-0031">Aminopeptidase</keyword>
<comment type="cofactor">
    <cofactor evidence="2">
        <name>Zn(2+)</name>
        <dbReference type="ChEBI" id="CHEBI:29105"/>
    </cofactor>
    <text evidence="2">Binds 1 zinc ion per subunit.</text>
</comment>
<evidence type="ECO:0000256" key="3">
    <source>
        <dbReference type="SAM" id="SignalP"/>
    </source>
</evidence>
<keyword evidence="2" id="KW-0862">Zinc</keyword>
<feature type="binding site" evidence="2">
    <location>
        <position position="383"/>
    </location>
    <ligand>
        <name>Zn(2+)</name>
        <dbReference type="ChEBI" id="CHEBI:29105"/>
        <note>catalytic</note>
    </ligand>
</feature>
<dbReference type="Pfam" id="PF01433">
    <property type="entry name" value="Peptidase_M1"/>
    <property type="match status" value="1"/>
</dbReference>
<keyword evidence="5" id="KW-0645">Protease</keyword>
<feature type="signal peptide" evidence="3">
    <location>
        <begin position="1"/>
        <end position="35"/>
    </location>
</feature>
<feature type="binding site" evidence="2">
    <location>
        <position position="387"/>
    </location>
    <ligand>
        <name>Zn(2+)</name>
        <dbReference type="ChEBI" id="CHEBI:29105"/>
        <note>catalytic</note>
    </ligand>
</feature>
<dbReference type="PANTHER" id="PTHR45726">
    <property type="entry name" value="LEUKOTRIENE A-4 HYDROLASE"/>
    <property type="match status" value="1"/>
</dbReference>
<organism evidence="5 6">
    <name type="scientific">Chloracidobacterium thermophilum (strain B)</name>
    <dbReference type="NCBI Taxonomy" id="981222"/>
    <lineage>
        <taxon>Bacteria</taxon>
        <taxon>Pseudomonadati</taxon>
        <taxon>Acidobacteriota</taxon>
        <taxon>Terriglobia</taxon>
        <taxon>Terriglobales</taxon>
        <taxon>Acidobacteriaceae</taxon>
        <taxon>Chloracidobacterium</taxon>
    </lineage>
</organism>
<dbReference type="AlphaFoldDB" id="G2LIM3"/>
<keyword evidence="6" id="KW-1185">Reference proteome</keyword>
<proteinExistence type="predicted"/>
<dbReference type="GO" id="GO:0008270">
    <property type="term" value="F:zinc ion binding"/>
    <property type="evidence" value="ECO:0007669"/>
    <property type="project" value="InterPro"/>
</dbReference>
<dbReference type="InterPro" id="IPR034015">
    <property type="entry name" value="M1_LTA4H"/>
</dbReference>